<comment type="subcellular location">
    <subcellularLocation>
        <location evidence="1">Endoplasmic reticulum</location>
    </subcellularLocation>
</comment>
<keyword evidence="8" id="KW-1185">Reference proteome</keyword>
<keyword evidence="2" id="KW-0813">Transport</keyword>
<sequence length="1139" mass="127701">MSKLDAKERASGSHQGQAPAPPGLDTNAILKYQWKQLNHITTDAIATLLKKVTDKEWVLAQCVISISDDHDTIRVLLEHGLQLTETVMDDIIARCELGPQTKIDWIRAAAAGEPLSQRSSQALLAAQLSGHEILACKYRWYLLKYLNRLATHHELTIAEKEARAKEEAKVARIQKPKSSHDPFDPLKIEQEPEPVSNLPLITGTYHSFRDMDLAGQACVFAEAGFVEGIRILFTRHNRETWPWRMAIVGRIPETCPTESYQDLLPQINPSTRLEKEWALDNPWRDMDWAEVAELRTLVFGSPDHEMYSYMEQLALTIEERRAAHGGDEAAVLDMATIQKEAEELLPSPEDFPAPNERLSHWYTNRALAIDRDAGQMIEARRLIQWGTNHHIPHLETISEDLEILCKILYEIKPESRTPESRAFWSSTVLELSLQQFSQMDPMEVVKLCLATTDRSTIVQDIRQLVLPYLTVIIPRRWQRHDQAFAPGLGLPPGLDPNNPMSYLYAYLLSQSPEHLSWVGAVVEASKPVFEFEERILSNDMDLAWLTLSCMYGCRRVDEWKVMSDMIVCLPMFDQTEDVDEAVDKVRRAELRKGIFLPGGGDFIQPTANDRPRIPQQIDPINMYPAFVKYAPTPGLMQHALDTLEQHLTAAETLARYDLPVPLSWFLENSDSEASQKQMITKMARLASGGPEKMGERFESEDEWMLLLEDLIRLRGGEHGGGVLGLASEQDIYREYLAGVLSCGKFGLAKAILFPHGLLPPLRLATAEKLVIDSSNEMYNNATSGNRHQGLMKMAYECLQVLPETTNIRREMDLIEATHFMTSTYNLTAPNTNTTILPLQIRSTENKLSLVRRLIMTKENAYRDHAAMLELAIKLTGSAQKKSAKQHVEIQVVGTLIEAALQEKNYVFAMQQSERLIDLLRITGALDLSPDGSPRMRRLAKSSSSLNVTDPLTSPSLQNKRPPSSVLAAPRSTSQQWNGQPEPVKPWELFLRVGSESAGRDYSKRLCAIGFALASCPADKIESVLEIWRSLEMESVHAPVPEADPRRGVAGFMSTMMDRTGSTASTHSNHLASGHGHGHGQGHGAMDRGGQGPLAEIIGRSRSPALDPRRENTMGSEYSQEGGRRRDKLKSLVGSIWNAS</sequence>
<evidence type="ECO:0000256" key="2">
    <source>
        <dbReference type="ARBA" id="ARBA00022448"/>
    </source>
</evidence>
<protein>
    <recommendedName>
        <fullName evidence="6">Sec39 domain-containing protein</fullName>
    </recommendedName>
</protein>
<evidence type="ECO:0000256" key="5">
    <source>
        <dbReference type="SAM" id="MobiDB-lite"/>
    </source>
</evidence>
<feature type="compositionally biased region" description="Polar residues" evidence="5">
    <location>
        <begin position="940"/>
        <end position="961"/>
    </location>
</feature>
<feature type="region of interest" description="Disordered" evidence="5">
    <location>
        <begin position="1059"/>
        <end position="1139"/>
    </location>
</feature>
<evidence type="ECO:0000256" key="4">
    <source>
        <dbReference type="ARBA" id="ARBA00022927"/>
    </source>
</evidence>
<dbReference type="GO" id="GO:0015031">
    <property type="term" value="P:protein transport"/>
    <property type="evidence" value="ECO:0007669"/>
    <property type="project" value="UniProtKB-KW"/>
</dbReference>
<feature type="region of interest" description="Disordered" evidence="5">
    <location>
        <begin position="1"/>
        <end position="24"/>
    </location>
</feature>
<organism evidence="7 8">
    <name type="scientific">Podila minutissima</name>
    <dbReference type="NCBI Taxonomy" id="64525"/>
    <lineage>
        <taxon>Eukaryota</taxon>
        <taxon>Fungi</taxon>
        <taxon>Fungi incertae sedis</taxon>
        <taxon>Mucoromycota</taxon>
        <taxon>Mortierellomycotina</taxon>
        <taxon>Mortierellomycetes</taxon>
        <taxon>Mortierellales</taxon>
        <taxon>Mortierellaceae</taxon>
        <taxon>Podila</taxon>
    </lineage>
</organism>
<reference evidence="7" key="1">
    <citation type="journal article" date="2020" name="Fungal Divers.">
        <title>Resolving the Mortierellaceae phylogeny through synthesis of multi-gene phylogenetics and phylogenomics.</title>
        <authorList>
            <person name="Vandepol N."/>
            <person name="Liber J."/>
            <person name="Desiro A."/>
            <person name="Na H."/>
            <person name="Kennedy M."/>
            <person name="Barry K."/>
            <person name="Grigoriev I.V."/>
            <person name="Miller A.N."/>
            <person name="O'Donnell K."/>
            <person name="Stajich J.E."/>
            <person name="Bonito G."/>
        </authorList>
    </citation>
    <scope>NUCLEOTIDE SEQUENCE</scope>
    <source>
        <strain evidence="7">NVP1</strain>
    </source>
</reference>
<gene>
    <name evidence="7" type="ORF">BG006_002254</name>
</gene>
<evidence type="ECO:0000313" key="8">
    <source>
        <dbReference type="Proteomes" id="UP000696485"/>
    </source>
</evidence>
<feature type="region of interest" description="Disordered" evidence="5">
    <location>
        <begin position="930"/>
        <end position="980"/>
    </location>
</feature>
<dbReference type="Pfam" id="PF08314">
    <property type="entry name" value="Sec39"/>
    <property type="match status" value="1"/>
</dbReference>
<feature type="domain" description="Sec39" evidence="6">
    <location>
        <begin position="216"/>
        <end position="1034"/>
    </location>
</feature>
<feature type="compositionally biased region" description="Polar residues" evidence="5">
    <location>
        <begin position="1059"/>
        <end position="1070"/>
    </location>
</feature>
<feature type="compositionally biased region" description="Basic and acidic residues" evidence="5">
    <location>
        <begin position="1"/>
        <end position="11"/>
    </location>
</feature>
<dbReference type="PANTHER" id="PTHR15922:SF2">
    <property type="entry name" value="NBAS SUBUNIT OF NRZ TETHERING COMPLEX"/>
    <property type="match status" value="1"/>
</dbReference>
<comment type="caution">
    <text evidence="7">The sequence shown here is derived from an EMBL/GenBank/DDBJ whole genome shotgun (WGS) entry which is preliminary data.</text>
</comment>
<evidence type="ECO:0000259" key="6">
    <source>
        <dbReference type="Pfam" id="PF08314"/>
    </source>
</evidence>
<dbReference type="AlphaFoldDB" id="A0A9P5SD75"/>
<accession>A0A9P5SD75</accession>
<dbReference type="GO" id="GO:0070939">
    <property type="term" value="C:Dsl1/NZR complex"/>
    <property type="evidence" value="ECO:0007669"/>
    <property type="project" value="TreeGrafter"/>
</dbReference>
<feature type="compositionally biased region" description="Basic and acidic residues" evidence="5">
    <location>
        <begin position="178"/>
        <end position="189"/>
    </location>
</feature>
<dbReference type="EMBL" id="JAAAUY010001503">
    <property type="protein sequence ID" value="KAF9322600.1"/>
    <property type="molecule type" value="Genomic_DNA"/>
</dbReference>
<dbReference type="GO" id="GO:0000149">
    <property type="term" value="F:SNARE binding"/>
    <property type="evidence" value="ECO:0007669"/>
    <property type="project" value="TreeGrafter"/>
</dbReference>
<dbReference type="Proteomes" id="UP000696485">
    <property type="component" value="Unassembled WGS sequence"/>
</dbReference>
<evidence type="ECO:0000256" key="3">
    <source>
        <dbReference type="ARBA" id="ARBA00022824"/>
    </source>
</evidence>
<proteinExistence type="predicted"/>
<name>A0A9P5SD75_9FUNG</name>
<dbReference type="GO" id="GO:0006890">
    <property type="term" value="P:retrograde vesicle-mediated transport, Golgi to endoplasmic reticulum"/>
    <property type="evidence" value="ECO:0007669"/>
    <property type="project" value="InterPro"/>
</dbReference>
<evidence type="ECO:0000313" key="7">
    <source>
        <dbReference type="EMBL" id="KAF9322600.1"/>
    </source>
</evidence>
<dbReference type="InterPro" id="IPR013244">
    <property type="entry name" value="Sec39_domain"/>
</dbReference>
<keyword evidence="4" id="KW-0653">Protein transport</keyword>
<evidence type="ECO:0000256" key="1">
    <source>
        <dbReference type="ARBA" id="ARBA00004240"/>
    </source>
</evidence>
<keyword evidence="3" id="KW-0256">Endoplasmic reticulum</keyword>
<feature type="compositionally biased region" description="Gly residues" evidence="5">
    <location>
        <begin position="1078"/>
        <end position="1091"/>
    </location>
</feature>
<feature type="region of interest" description="Disordered" evidence="5">
    <location>
        <begin position="169"/>
        <end position="189"/>
    </location>
</feature>
<dbReference type="PANTHER" id="PTHR15922">
    <property type="entry name" value="NEUROBLASTOMA-AMPLIFIED SEQUENCE"/>
    <property type="match status" value="1"/>
</dbReference>